<organism evidence="1">
    <name type="scientific">Arundo donax</name>
    <name type="common">Giant reed</name>
    <name type="synonym">Donax arundinaceus</name>
    <dbReference type="NCBI Taxonomy" id="35708"/>
    <lineage>
        <taxon>Eukaryota</taxon>
        <taxon>Viridiplantae</taxon>
        <taxon>Streptophyta</taxon>
        <taxon>Embryophyta</taxon>
        <taxon>Tracheophyta</taxon>
        <taxon>Spermatophyta</taxon>
        <taxon>Magnoliopsida</taxon>
        <taxon>Liliopsida</taxon>
        <taxon>Poales</taxon>
        <taxon>Poaceae</taxon>
        <taxon>PACMAD clade</taxon>
        <taxon>Arundinoideae</taxon>
        <taxon>Arundineae</taxon>
        <taxon>Arundo</taxon>
    </lineage>
</organism>
<protein>
    <submittedName>
        <fullName evidence="1">Uncharacterized protein</fullName>
    </submittedName>
</protein>
<reference evidence="1" key="1">
    <citation type="submission" date="2014-09" db="EMBL/GenBank/DDBJ databases">
        <authorList>
            <person name="Magalhaes I.L.F."/>
            <person name="Oliveira U."/>
            <person name="Santos F.R."/>
            <person name="Vidigal T.H.D.A."/>
            <person name="Brescovit A.D."/>
            <person name="Santos A.J."/>
        </authorList>
    </citation>
    <scope>NUCLEOTIDE SEQUENCE</scope>
    <source>
        <tissue evidence="1">Shoot tissue taken approximately 20 cm above the soil surface</tissue>
    </source>
</reference>
<accession>A0A0A8XTB8</accession>
<reference evidence="1" key="2">
    <citation type="journal article" date="2015" name="Data Brief">
        <title>Shoot transcriptome of the giant reed, Arundo donax.</title>
        <authorList>
            <person name="Barrero R.A."/>
            <person name="Guerrero F.D."/>
            <person name="Moolhuijzen P."/>
            <person name="Goolsby J.A."/>
            <person name="Tidwell J."/>
            <person name="Bellgard S.E."/>
            <person name="Bellgard M.I."/>
        </authorList>
    </citation>
    <scope>NUCLEOTIDE SEQUENCE</scope>
    <source>
        <tissue evidence="1">Shoot tissue taken approximately 20 cm above the soil surface</tissue>
    </source>
</reference>
<evidence type="ECO:0000313" key="1">
    <source>
        <dbReference type="EMBL" id="JAD17204.1"/>
    </source>
</evidence>
<sequence>MFQKRKKATYLQIVLLKELFFR</sequence>
<dbReference type="AlphaFoldDB" id="A0A0A8XTB8"/>
<name>A0A0A8XTB8_ARUDO</name>
<dbReference type="EMBL" id="GBRH01280691">
    <property type="protein sequence ID" value="JAD17204.1"/>
    <property type="molecule type" value="Transcribed_RNA"/>
</dbReference>
<proteinExistence type="predicted"/>